<organism evidence="2 3">
    <name type="scientific">Rhodopirellula baltica (strain DSM 10527 / NCIMB 13988 / SH1)</name>
    <dbReference type="NCBI Taxonomy" id="243090"/>
    <lineage>
        <taxon>Bacteria</taxon>
        <taxon>Pseudomonadati</taxon>
        <taxon>Planctomycetota</taxon>
        <taxon>Planctomycetia</taxon>
        <taxon>Pirellulales</taxon>
        <taxon>Pirellulaceae</taxon>
        <taxon>Rhodopirellula</taxon>
    </lineage>
</organism>
<dbReference type="InParanoid" id="Q7UF15"/>
<accession>Q7UF15</accession>
<reference evidence="2 3" key="1">
    <citation type="journal article" date="2003" name="Proc. Natl. Acad. Sci. U.S.A.">
        <title>Complete genome sequence of the marine planctomycete Pirellula sp. strain 1.</title>
        <authorList>
            <person name="Gloeckner F.O."/>
            <person name="Kube M."/>
            <person name="Bauer M."/>
            <person name="Teeling H."/>
            <person name="Lombardot T."/>
            <person name="Ludwig W."/>
            <person name="Gade D."/>
            <person name="Beck A."/>
            <person name="Borzym K."/>
            <person name="Heitmann K."/>
            <person name="Rabus R."/>
            <person name="Schlesner H."/>
            <person name="Amann R."/>
            <person name="Reinhardt R."/>
        </authorList>
    </citation>
    <scope>NUCLEOTIDE SEQUENCE [LARGE SCALE GENOMIC DNA]</scope>
    <source>
        <strain evidence="3">DSM 10527 / NCIMB 13988 / SH1</strain>
    </source>
</reference>
<dbReference type="EMBL" id="BX294151">
    <property type="protein sequence ID" value="CAD78868.1"/>
    <property type="molecule type" value="Genomic_DNA"/>
</dbReference>
<evidence type="ECO:0000256" key="1">
    <source>
        <dbReference type="SAM" id="MobiDB-lite"/>
    </source>
</evidence>
<dbReference type="Proteomes" id="UP000001025">
    <property type="component" value="Chromosome"/>
</dbReference>
<dbReference type="HOGENOM" id="CLU_2036164_0_0_0"/>
<dbReference type="EnsemblBacteria" id="CAD78868">
    <property type="protein sequence ID" value="CAD78868"/>
    <property type="gene ID" value="RB10409"/>
</dbReference>
<name>Q7UF15_RHOBA</name>
<feature type="region of interest" description="Disordered" evidence="1">
    <location>
        <begin position="82"/>
        <end position="121"/>
    </location>
</feature>
<gene>
    <name evidence="2" type="ordered locus">RB10409</name>
</gene>
<protein>
    <submittedName>
        <fullName evidence="2">Uncharacterized protein</fullName>
    </submittedName>
</protein>
<dbReference type="AlphaFoldDB" id="Q7UF15"/>
<dbReference type="KEGG" id="rba:RB10409"/>
<feature type="compositionally biased region" description="Polar residues" evidence="1">
    <location>
        <begin position="105"/>
        <end position="121"/>
    </location>
</feature>
<keyword evidence="3" id="KW-1185">Reference proteome</keyword>
<feature type="region of interest" description="Disordered" evidence="1">
    <location>
        <begin position="1"/>
        <end position="28"/>
    </location>
</feature>
<evidence type="ECO:0000313" key="2">
    <source>
        <dbReference type="EMBL" id="CAD78868.1"/>
    </source>
</evidence>
<evidence type="ECO:0000313" key="3">
    <source>
        <dbReference type="Proteomes" id="UP000001025"/>
    </source>
</evidence>
<proteinExistence type="predicted"/>
<sequence>MGSPTGVFGKSSEMPVGNSGKHVQLTLPPSCELQNRRDCNSRQSLPRRFARVWVTARNAPRNNLLHVFAQLFMTRSVSKDARTSQHLFHPNAGKQDRPAIGLSMHFSSKQSNVTQTKLVTP</sequence>
<dbReference type="STRING" id="243090.RB10409"/>